<dbReference type="Proteomes" id="UP000003986">
    <property type="component" value="Unassembled WGS sequence"/>
</dbReference>
<dbReference type="AlphaFoldDB" id="D6AIN1"/>
<feature type="region of interest" description="Disordered" evidence="1">
    <location>
        <begin position="144"/>
        <end position="178"/>
    </location>
</feature>
<reference evidence="3" key="2">
    <citation type="submission" date="2008-12" db="EMBL/GenBank/DDBJ databases">
        <title>Annotation of Streptomyces roseosporus strain NRRL 15998.</title>
        <authorList>
            <consortium name="The Broad Institute Genome Sequencing Platform"/>
            <consortium name="Broad Institute Microbial Sequencing Center"/>
            <person name="Fischbach M."/>
            <person name="Ward D."/>
            <person name="Young S."/>
            <person name="Kodira C.D."/>
            <person name="Zeng Q."/>
            <person name="Koehrsen M."/>
            <person name="Godfrey P."/>
            <person name="Alvarado L."/>
            <person name="Berlin A.M."/>
            <person name="Borenstein D."/>
            <person name="Chen Z."/>
            <person name="Engels R."/>
            <person name="Freedman E."/>
            <person name="Gellesch M."/>
            <person name="Goldberg J."/>
            <person name="Griggs A."/>
            <person name="Gujja S."/>
            <person name="Heiman D.I."/>
            <person name="Hepburn T.A."/>
            <person name="Howarth C."/>
            <person name="Jen D."/>
            <person name="Larson L."/>
            <person name="Lewis B."/>
            <person name="Mehta T."/>
            <person name="Park D."/>
            <person name="Pearson M."/>
            <person name="Roberts A."/>
            <person name="Saif S."/>
            <person name="Shea T.D."/>
            <person name="Shenoy N."/>
            <person name="Sisk P."/>
            <person name="Stolte C."/>
            <person name="Sykes S.N."/>
            <person name="Walk T."/>
            <person name="White J."/>
            <person name="Yandava C."/>
            <person name="Straight P."/>
            <person name="Clardy J."/>
            <person name="Hung D."/>
            <person name="Kolter R."/>
            <person name="Mekalanos J."/>
            <person name="Walker S."/>
            <person name="Walsh C.T."/>
            <person name="Wieland B.L.C."/>
            <person name="Ilzarbe M."/>
            <person name="Galagan J."/>
            <person name="Nusbaum C."/>
            <person name="Birren B."/>
        </authorList>
    </citation>
    <scope>NUCLEOTIDE SEQUENCE [LARGE SCALE GENOMIC DNA]</scope>
    <source>
        <strain evidence="3">NRRL 15998</strain>
    </source>
</reference>
<proteinExistence type="predicted"/>
<evidence type="ECO:0000313" key="2">
    <source>
        <dbReference type="EMBL" id="EFE73007.2"/>
    </source>
</evidence>
<dbReference type="EMBL" id="DS999644">
    <property type="protein sequence ID" value="EFE73007.2"/>
    <property type="molecule type" value="Genomic_DNA"/>
</dbReference>
<protein>
    <submittedName>
        <fullName evidence="2">Uncharacterized protein</fullName>
    </submittedName>
</protein>
<evidence type="ECO:0000313" key="3">
    <source>
        <dbReference type="Proteomes" id="UP000003986"/>
    </source>
</evidence>
<name>D6AIN1_STRFL</name>
<evidence type="ECO:0000256" key="1">
    <source>
        <dbReference type="SAM" id="MobiDB-lite"/>
    </source>
</evidence>
<organism evidence="2 3">
    <name type="scientific">Streptomyces filamentosus NRRL 15998</name>
    <dbReference type="NCBI Taxonomy" id="457431"/>
    <lineage>
        <taxon>Bacteria</taxon>
        <taxon>Bacillati</taxon>
        <taxon>Actinomycetota</taxon>
        <taxon>Actinomycetes</taxon>
        <taxon>Kitasatosporales</taxon>
        <taxon>Streptomycetaceae</taxon>
        <taxon>Streptomyces</taxon>
    </lineage>
</organism>
<accession>D6AIN1</accession>
<reference evidence="3" key="1">
    <citation type="submission" date="2008-10" db="EMBL/GenBank/DDBJ databases">
        <authorList>
            <person name="Molnar K."/>
        </authorList>
    </citation>
    <scope>NUCLEOTIDE SEQUENCE [LARGE SCALE GENOMIC DNA]</scope>
    <source>
        <strain evidence="3">NRRL 15998</strain>
    </source>
</reference>
<gene>
    <name evidence="2" type="ORF">SSGG_00373</name>
</gene>
<sequence length="178" mass="18162">MYGRELGASMLFDELTALATEGGRVVVRAVGTPFWPVTQRRAAKLVGRGDAERVRAELVRLDGTAQALTTSPSGDADAERARQEGLWAGRFEALLDQLEGSEQLDAAAELRAILASLTTTVGDTAIGTGNAMAHGGGSAITGIRNASGSRPGPSKAAHTGDAEAAGPGSSAVTGIVYE</sequence>